<feature type="compositionally biased region" description="Polar residues" evidence="1">
    <location>
        <begin position="423"/>
        <end position="432"/>
    </location>
</feature>
<feature type="compositionally biased region" description="Basic and acidic residues" evidence="1">
    <location>
        <begin position="650"/>
        <end position="667"/>
    </location>
</feature>
<feature type="compositionally biased region" description="Polar residues" evidence="1">
    <location>
        <begin position="755"/>
        <end position="768"/>
    </location>
</feature>
<feature type="region of interest" description="Disordered" evidence="1">
    <location>
        <begin position="819"/>
        <end position="848"/>
    </location>
</feature>
<evidence type="ECO:0000313" key="2">
    <source>
        <dbReference type="EMBL" id="KAF7336665.1"/>
    </source>
</evidence>
<sequence>MASTQAQPFLAERVDIHKSCKSLETLLNVLNDYCEAAGAVVLLQKKLAKALRETASMKVTGEIAANALNASATIFDALSDIDSKFAKVADKEYDGISAEVKKWFKKLAKEEKAHDERLSSANAKIKQAGQIYEKKSKKNPRESADEHARYINLISSLGPEISQEKYNHTLQVTQRHTSTTYSVAACVSRVADAEWLRTCEGVRRFSPTIGPLGEWRALCEGGWTGALPPDLVDPDPEPGQSEQDAREEDPAPMRNIRPTEPIPAYQSRDQTPALSPLTSPNPGRASLPHMNHSSPPSSFEPPRPLVDPNSGSVRSLSAFPPPPSHFPIPSLHSLQQQSHQSSQQSSSSSASNSNLAFPTTPQAEISLLEPERQVDEPSSMPPSPNPNQYSPNPNQYAENKSNYPAPASLGHESPDIKRPFPVRSQTVDSPYQPNLDRISSPVEPQAGSVTPRVYPRGDYVADEREFGTLNKTQSDVPETTQPRNGVERSDTGGSNGSVVAAMRNRYSANSGAASPPPKDIPRLPLSVTDLATRYQPIDASPVSPRARAASPPVQQVSRSPMMALQSSGPRAAEAAAAYGERNTPGGYNPARSPLPSPSTSRAAAEDEAARRRSQQLDQRLNEVAEMELLEKEKALQEKEREIGMRAKELEIERANLRNIRGETRDAWDSGATSPKPQLRPRERKTSFRNSPLPRPQSQLETRVSSGNLGNNAHSYSTTHLVPPSPSSHQSQSPSSSTSDDGSRGQHAPYCGCETCSVSQYKSPSNRSPSPHDLRPPEKPITLRPAEKPKGWIRRLSMPAVGNAFSLDKKNSTPKGMYSLDANKRNMNGSSTTLQTVDEDGRRTPAVQRRSYDASGISNRSMTNLAGVGVVRR</sequence>
<name>A0A8H6X9X1_9AGAR</name>
<feature type="compositionally biased region" description="Polar residues" evidence="1">
    <location>
        <begin position="824"/>
        <end position="835"/>
    </location>
</feature>
<organism evidence="2 3">
    <name type="scientific">Mycena venus</name>
    <dbReference type="NCBI Taxonomy" id="2733690"/>
    <lineage>
        <taxon>Eukaryota</taxon>
        <taxon>Fungi</taxon>
        <taxon>Dikarya</taxon>
        <taxon>Basidiomycota</taxon>
        <taxon>Agaricomycotina</taxon>
        <taxon>Agaricomycetes</taxon>
        <taxon>Agaricomycetidae</taxon>
        <taxon>Agaricales</taxon>
        <taxon>Marasmiineae</taxon>
        <taxon>Mycenaceae</taxon>
        <taxon>Mycena</taxon>
    </lineage>
</organism>
<proteinExistence type="predicted"/>
<feature type="compositionally biased region" description="Polar residues" evidence="1">
    <location>
        <begin position="554"/>
        <end position="568"/>
    </location>
</feature>
<feature type="region of interest" description="Disordered" evidence="1">
    <location>
        <begin position="650"/>
        <end position="790"/>
    </location>
</feature>
<feature type="compositionally biased region" description="Low complexity" evidence="1">
    <location>
        <begin position="386"/>
        <end position="396"/>
    </location>
</feature>
<comment type="caution">
    <text evidence="2">The sequence shown here is derived from an EMBL/GenBank/DDBJ whole genome shotgun (WGS) entry which is preliminary data.</text>
</comment>
<evidence type="ECO:0000313" key="3">
    <source>
        <dbReference type="Proteomes" id="UP000620124"/>
    </source>
</evidence>
<feature type="compositionally biased region" description="Low complexity" evidence="1">
    <location>
        <begin position="539"/>
        <end position="553"/>
    </location>
</feature>
<keyword evidence="3" id="KW-1185">Reference proteome</keyword>
<feature type="compositionally biased region" description="Low complexity" evidence="1">
    <location>
        <begin position="726"/>
        <end position="738"/>
    </location>
</feature>
<feature type="compositionally biased region" description="Polar residues" evidence="1">
    <location>
        <begin position="695"/>
        <end position="719"/>
    </location>
</feature>
<dbReference type="OrthoDB" id="2450055at2759"/>
<feature type="compositionally biased region" description="Low complexity" evidence="1">
    <location>
        <begin position="327"/>
        <end position="356"/>
    </location>
</feature>
<feature type="compositionally biased region" description="Polar residues" evidence="1">
    <location>
        <begin position="469"/>
        <end position="483"/>
    </location>
</feature>
<gene>
    <name evidence="2" type="ORF">MVEN_02101300</name>
</gene>
<reference evidence="2" key="1">
    <citation type="submission" date="2020-05" db="EMBL/GenBank/DDBJ databases">
        <title>Mycena genomes resolve the evolution of fungal bioluminescence.</title>
        <authorList>
            <person name="Tsai I.J."/>
        </authorList>
    </citation>
    <scope>NUCLEOTIDE SEQUENCE</scope>
    <source>
        <strain evidence="2">CCC161011</strain>
    </source>
</reference>
<feature type="region of interest" description="Disordered" evidence="1">
    <location>
        <begin position="226"/>
        <end position="616"/>
    </location>
</feature>
<accession>A0A8H6X9X1</accession>
<dbReference type="AlphaFoldDB" id="A0A8H6X9X1"/>
<protein>
    <submittedName>
        <fullName evidence="2">Uncharacterized protein</fullName>
    </submittedName>
</protein>
<dbReference type="Proteomes" id="UP000620124">
    <property type="component" value="Unassembled WGS sequence"/>
</dbReference>
<dbReference type="EMBL" id="JACAZI010000022">
    <property type="protein sequence ID" value="KAF7336665.1"/>
    <property type="molecule type" value="Genomic_DNA"/>
</dbReference>
<evidence type="ECO:0000256" key="1">
    <source>
        <dbReference type="SAM" id="MobiDB-lite"/>
    </source>
</evidence>
<feature type="compositionally biased region" description="Polar residues" evidence="1">
    <location>
        <begin position="267"/>
        <end position="281"/>
    </location>
</feature>